<dbReference type="Pfam" id="PF00583">
    <property type="entry name" value="Acetyltransf_1"/>
    <property type="match status" value="1"/>
</dbReference>
<dbReference type="SUPFAM" id="SSF55729">
    <property type="entry name" value="Acyl-CoA N-acyltransferases (Nat)"/>
    <property type="match status" value="1"/>
</dbReference>
<dbReference type="Gene3D" id="3.40.630.30">
    <property type="match status" value="1"/>
</dbReference>
<dbReference type="InterPro" id="IPR050832">
    <property type="entry name" value="Bact_Acetyltransf"/>
</dbReference>
<dbReference type="PROSITE" id="PS51186">
    <property type="entry name" value="GNAT"/>
    <property type="match status" value="1"/>
</dbReference>
<keyword evidence="5" id="KW-1185">Reference proteome</keyword>
<keyword evidence="1" id="KW-0808">Transferase</keyword>
<dbReference type="InterPro" id="IPR000182">
    <property type="entry name" value="GNAT_dom"/>
</dbReference>
<dbReference type="Proteomes" id="UP000494363">
    <property type="component" value="Unassembled WGS sequence"/>
</dbReference>
<evidence type="ECO:0000313" key="4">
    <source>
        <dbReference type="EMBL" id="CAB3765544.1"/>
    </source>
</evidence>
<feature type="domain" description="N-acetyltransferase" evidence="3">
    <location>
        <begin position="7"/>
        <end position="170"/>
    </location>
</feature>
<protein>
    <recommendedName>
        <fullName evidence="3">N-acetyltransferase domain-containing protein</fullName>
    </recommendedName>
</protein>
<reference evidence="4 5" key="1">
    <citation type="submission" date="2020-04" db="EMBL/GenBank/DDBJ databases">
        <authorList>
            <person name="De Canck E."/>
        </authorList>
    </citation>
    <scope>NUCLEOTIDE SEQUENCE [LARGE SCALE GENOMIC DNA]</scope>
    <source>
        <strain evidence="4 5">LMG 29542</strain>
    </source>
</reference>
<dbReference type="AlphaFoldDB" id="A0A6J5EIH5"/>
<keyword evidence="2" id="KW-0012">Acyltransferase</keyword>
<gene>
    <name evidence="4" type="ORF">LMG29542_05182</name>
</gene>
<sequence length="183" mass="20336">MHATPSLSLRAASAADADLVASIHAASWQATYRGLLPDDFLDSEVVRERATYWHARMNAPGAEQRLVLIAERRAEPIAFACVERQPGSPWGALLDNLHALPAHQRNGAGSLLMHAVQRWAREQGETQLCLYVIEGNTAAIAFYERRGWRLSGTEPDRVGGVDITMLRYLYRLDDAAPRLAPHR</sequence>
<proteinExistence type="predicted"/>
<evidence type="ECO:0000256" key="1">
    <source>
        <dbReference type="ARBA" id="ARBA00022679"/>
    </source>
</evidence>
<evidence type="ECO:0000313" key="5">
    <source>
        <dbReference type="Proteomes" id="UP000494363"/>
    </source>
</evidence>
<evidence type="ECO:0000256" key="2">
    <source>
        <dbReference type="ARBA" id="ARBA00023315"/>
    </source>
</evidence>
<organism evidence="4 5">
    <name type="scientific">Paraburkholderia humisilvae</name>
    <dbReference type="NCBI Taxonomy" id="627669"/>
    <lineage>
        <taxon>Bacteria</taxon>
        <taxon>Pseudomonadati</taxon>
        <taxon>Pseudomonadota</taxon>
        <taxon>Betaproteobacteria</taxon>
        <taxon>Burkholderiales</taxon>
        <taxon>Burkholderiaceae</taxon>
        <taxon>Paraburkholderia</taxon>
    </lineage>
</organism>
<dbReference type="InterPro" id="IPR016181">
    <property type="entry name" value="Acyl_CoA_acyltransferase"/>
</dbReference>
<dbReference type="GO" id="GO:0016747">
    <property type="term" value="F:acyltransferase activity, transferring groups other than amino-acyl groups"/>
    <property type="evidence" value="ECO:0007669"/>
    <property type="project" value="InterPro"/>
</dbReference>
<dbReference type="RefSeq" id="WP_175229271.1">
    <property type="nucleotide sequence ID" value="NZ_CADIKH010000027.1"/>
</dbReference>
<dbReference type="PANTHER" id="PTHR43877">
    <property type="entry name" value="AMINOALKYLPHOSPHONATE N-ACETYLTRANSFERASE-RELATED-RELATED"/>
    <property type="match status" value="1"/>
</dbReference>
<name>A0A6J5EIH5_9BURK</name>
<dbReference type="CDD" id="cd04301">
    <property type="entry name" value="NAT_SF"/>
    <property type="match status" value="1"/>
</dbReference>
<dbReference type="EMBL" id="CADIKH010000027">
    <property type="protein sequence ID" value="CAB3765544.1"/>
    <property type="molecule type" value="Genomic_DNA"/>
</dbReference>
<evidence type="ECO:0000259" key="3">
    <source>
        <dbReference type="PROSITE" id="PS51186"/>
    </source>
</evidence>
<accession>A0A6J5EIH5</accession>
<dbReference type="PANTHER" id="PTHR43877:SF1">
    <property type="entry name" value="ACETYLTRANSFERASE"/>
    <property type="match status" value="1"/>
</dbReference>